<feature type="transmembrane region" description="Helical" evidence="1">
    <location>
        <begin position="221"/>
        <end position="237"/>
    </location>
</feature>
<keyword evidence="1" id="KW-1133">Transmembrane helix</keyword>
<protein>
    <submittedName>
        <fullName evidence="2">Uncharacterized protein</fullName>
    </submittedName>
</protein>
<gene>
    <name evidence="2" type="ORF">ENH87_02145</name>
</gene>
<feature type="transmembrane region" description="Helical" evidence="1">
    <location>
        <begin position="197"/>
        <end position="215"/>
    </location>
</feature>
<name>A0A831QMJ3_9FLAO</name>
<keyword evidence="1" id="KW-0472">Membrane</keyword>
<organism evidence="2">
    <name type="scientific">Pricia antarctica</name>
    <dbReference type="NCBI Taxonomy" id="641691"/>
    <lineage>
        <taxon>Bacteria</taxon>
        <taxon>Pseudomonadati</taxon>
        <taxon>Bacteroidota</taxon>
        <taxon>Flavobacteriia</taxon>
        <taxon>Flavobacteriales</taxon>
        <taxon>Flavobacteriaceae</taxon>
        <taxon>Pricia</taxon>
    </lineage>
</organism>
<proteinExistence type="predicted"/>
<dbReference type="AlphaFoldDB" id="A0A831QMJ3"/>
<dbReference type="EMBL" id="DRGL01000013">
    <property type="protein sequence ID" value="HEA19703.1"/>
    <property type="molecule type" value="Genomic_DNA"/>
</dbReference>
<sequence length="274" mass="31512">MKSTDISIKNLNPIFLKPLEKFDELHKNILGTQAVVTSVDTGKHWGKLKKHMRPDNWEIMTEAEVRKLSNSKHYTKPLCDALDFRRRNPDTESDLNYYDDLTESEQELFKVKMFNCFPDEYFDVVFSRLCIHIELDPDFDVRKPKGLTNEDLEPRTKVSDEYVRRYDKTIKRMLEEKKPIELPQLPIWKKSGFKRKLGGIVLLIGGLLSLIPQTAPIGQGLLAVGGAVGITGAGHGMMKNRKKEQTTKIDTIAILRILADILIWLFSRKRGETK</sequence>
<comment type="caution">
    <text evidence="2">The sequence shown here is derived from an EMBL/GenBank/DDBJ whole genome shotgun (WGS) entry which is preliminary data.</text>
</comment>
<dbReference type="Proteomes" id="UP000886191">
    <property type="component" value="Unassembled WGS sequence"/>
</dbReference>
<keyword evidence="1" id="KW-0812">Transmembrane</keyword>
<evidence type="ECO:0000256" key="1">
    <source>
        <dbReference type="SAM" id="Phobius"/>
    </source>
</evidence>
<reference evidence="2" key="1">
    <citation type="journal article" date="2020" name="mSystems">
        <title>Genome- and Community-Level Interaction Insights into Carbon Utilization and Element Cycling Functions of Hydrothermarchaeota in Hydrothermal Sediment.</title>
        <authorList>
            <person name="Zhou Z."/>
            <person name="Liu Y."/>
            <person name="Xu W."/>
            <person name="Pan J."/>
            <person name="Luo Z.H."/>
            <person name="Li M."/>
        </authorList>
    </citation>
    <scope>NUCLEOTIDE SEQUENCE [LARGE SCALE GENOMIC DNA]</scope>
    <source>
        <strain evidence="2">HyVt-345</strain>
    </source>
</reference>
<accession>A0A831QMJ3</accession>
<evidence type="ECO:0000313" key="2">
    <source>
        <dbReference type="EMBL" id="HEA19703.1"/>
    </source>
</evidence>